<evidence type="ECO:0000256" key="1">
    <source>
        <dbReference type="SAM" id="MobiDB-lite"/>
    </source>
</evidence>
<protein>
    <submittedName>
        <fullName evidence="2">Uncharacterized protein</fullName>
    </submittedName>
</protein>
<dbReference type="AlphaFoldDB" id="A0AAV7PBG2"/>
<organism evidence="2 3">
    <name type="scientific">Pleurodeles waltl</name>
    <name type="common">Iberian ribbed newt</name>
    <dbReference type="NCBI Taxonomy" id="8319"/>
    <lineage>
        <taxon>Eukaryota</taxon>
        <taxon>Metazoa</taxon>
        <taxon>Chordata</taxon>
        <taxon>Craniata</taxon>
        <taxon>Vertebrata</taxon>
        <taxon>Euteleostomi</taxon>
        <taxon>Amphibia</taxon>
        <taxon>Batrachia</taxon>
        <taxon>Caudata</taxon>
        <taxon>Salamandroidea</taxon>
        <taxon>Salamandridae</taxon>
        <taxon>Pleurodelinae</taxon>
        <taxon>Pleurodeles</taxon>
    </lineage>
</organism>
<feature type="region of interest" description="Disordered" evidence="1">
    <location>
        <begin position="1"/>
        <end position="39"/>
    </location>
</feature>
<feature type="compositionally biased region" description="Low complexity" evidence="1">
    <location>
        <begin position="218"/>
        <end position="230"/>
    </location>
</feature>
<gene>
    <name evidence="2" type="ORF">NDU88_002370</name>
</gene>
<feature type="region of interest" description="Disordered" evidence="1">
    <location>
        <begin position="215"/>
        <end position="256"/>
    </location>
</feature>
<proteinExistence type="predicted"/>
<evidence type="ECO:0000313" key="2">
    <source>
        <dbReference type="EMBL" id="KAJ1123903.1"/>
    </source>
</evidence>
<comment type="caution">
    <text evidence="2">The sequence shown here is derived from an EMBL/GenBank/DDBJ whole genome shotgun (WGS) entry which is preliminary data.</text>
</comment>
<evidence type="ECO:0000313" key="3">
    <source>
        <dbReference type="Proteomes" id="UP001066276"/>
    </source>
</evidence>
<sequence length="294" mass="30564">MVSPWCLVPPQARDSVNSGPLLGQHPPGPKTPRTPDGGGAHEVVILPVRYPPGCRLQDSGMWIHPSQGPCLQSLLRSRSRARAGAFSALHISGGEPADDLLGRGGDTPSVRCQGPVGPRFRAIGPVDPLLVVRDNVSRGPEGAYFLRVPLYASYLRSRCPNQCIGVRAPGNRPADPRGRPAPESPILSAADRACGLPLGPSSGVLDGVASPGAALAAPVGPRRSGPVRRSLGCPSRRAVPASARPGPAVGAAPQRRQALPCSRFLRSRSQGATKTPFGSRLGQTGSVMAVDLCR</sequence>
<accession>A0AAV7PBG2</accession>
<dbReference type="Proteomes" id="UP001066276">
    <property type="component" value="Chromosome 7"/>
</dbReference>
<keyword evidence="3" id="KW-1185">Reference proteome</keyword>
<name>A0AAV7PBG2_PLEWA</name>
<dbReference type="EMBL" id="JANPWB010000011">
    <property type="protein sequence ID" value="KAJ1123903.1"/>
    <property type="molecule type" value="Genomic_DNA"/>
</dbReference>
<reference evidence="2" key="1">
    <citation type="journal article" date="2022" name="bioRxiv">
        <title>Sequencing and chromosome-scale assembly of the giantPleurodeles waltlgenome.</title>
        <authorList>
            <person name="Brown T."/>
            <person name="Elewa A."/>
            <person name="Iarovenko S."/>
            <person name="Subramanian E."/>
            <person name="Araus A.J."/>
            <person name="Petzold A."/>
            <person name="Susuki M."/>
            <person name="Suzuki K.-i.T."/>
            <person name="Hayashi T."/>
            <person name="Toyoda A."/>
            <person name="Oliveira C."/>
            <person name="Osipova E."/>
            <person name="Leigh N.D."/>
            <person name="Simon A."/>
            <person name="Yun M.H."/>
        </authorList>
    </citation>
    <scope>NUCLEOTIDE SEQUENCE</scope>
    <source>
        <strain evidence="2">20211129_DDA</strain>
        <tissue evidence="2">Liver</tissue>
    </source>
</reference>